<organism evidence="1">
    <name type="scientific">bioreactor metagenome</name>
    <dbReference type="NCBI Taxonomy" id="1076179"/>
    <lineage>
        <taxon>unclassified sequences</taxon>
        <taxon>metagenomes</taxon>
        <taxon>ecological metagenomes</taxon>
    </lineage>
</organism>
<dbReference type="EMBL" id="VSSQ01051318">
    <property type="protein sequence ID" value="MPN05404.1"/>
    <property type="molecule type" value="Genomic_DNA"/>
</dbReference>
<name>A0A645EYB6_9ZZZZ</name>
<reference evidence="1" key="1">
    <citation type="submission" date="2019-08" db="EMBL/GenBank/DDBJ databases">
        <authorList>
            <person name="Kucharzyk K."/>
            <person name="Murdoch R.W."/>
            <person name="Higgins S."/>
            <person name="Loffler F."/>
        </authorList>
    </citation>
    <scope>NUCLEOTIDE SEQUENCE</scope>
</reference>
<proteinExistence type="predicted"/>
<dbReference type="SUPFAM" id="SSF56300">
    <property type="entry name" value="Metallo-dependent phosphatases"/>
    <property type="match status" value="1"/>
</dbReference>
<dbReference type="AlphaFoldDB" id="A0A645EYB6"/>
<accession>A0A645EYB6</accession>
<protein>
    <recommendedName>
        <fullName evidence="2">Calcineurin-like phosphoesterase domain-containing protein</fullName>
    </recommendedName>
</protein>
<comment type="caution">
    <text evidence="1">The sequence shown here is derived from an EMBL/GenBank/DDBJ whole genome shotgun (WGS) entry which is preliminary data.</text>
</comment>
<sequence>MKRDGEPLIVLTHYPPVDHLGRTTPMTELFEHYGAGHVFYGHLHGAANACAFDGTIGTVQYHPVSCDGLGFRLYELALEDPAVAAGG</sequence>
<evidence type="ECO:0000313" key="1">
    <source>
        <dbReference type="EMBL" id="MPN05404.1"/>
    </source>
</evidence>
<gene>
    <name evidence="1" type="ORF">SDC9_152654</name>
</gene>
<evidence type="ECO:0008006" key="2">
    <source>
        <dbReference type="Google" id="ProtNLM"/>
    </source>
</evidence>
<dbReference type="Gene3D" id="3.60.21.10">
    <property type="match status" value="1"/>
</dbReference>
<dbReference type="InterPro" id="IPR029052">
    <property type="entry name" value="Metallo-depent_PP-like"/>
</dbReference>